<dbReference type="AlphaFoldDB" id="A0A383ACM8"/>
<feature type="non-terminal residue" evidence="3">
    <location>
        <position position="152"/>
    </location>
</feature>
<evidence type="ECO:0000259" key="2">
    <source>
        <dbReference type="Pfam" id="PF01370"/>
    </source>
</evidence>
<dbReference type="Gene3D" id="3.40.50.720">
    <property type="entry name" value="NAD(P)-binding Rossmann-like Domain"/>
    <property type="match status" value="1"/>
</dbReference>
<reference evidence="3" key="1">
    <citation type="submission" date="2018-05" db="EMBL/GenBank/DDBJ databases">
        <authorList>
            <person name="Lanie J.A."/>
            <person name="Ng W.-L."/>
            <person name="Kazmierczak K.M."/>
            <person name="Andrzejewski T.M."/>
            <person name="Davidsen T.M."/>
            <person name="Wayne K.J."/>
            <person name="Tettelin H."/>
            <person name="Glass J.I."/>
            <person name="Rusch D."/>
            <person name="Podicherti R."/>
            <person name="Tsui H.-C.T."/>
            <person name="Winkler M.E."/>
        </authorList>
    </citation>
    <scope>NUCLEOTIDE SEQUENCE</scope>
</reference>
<gene>
    <name evidence="3" type="ORF">METZ01_LOCUS457712</name>
</gene>
<name>A0A383ACM8_9ZZZZ</name>
<accession>A0A383ACM8</accession>
<comment type="similarity">
    <text evidence="1">Belongs to the NAD(P)-dependent epimerase/dehydratase family.</text>
</comment>
<protein>
    <recommendedName>
        <fullName evidence="2">NAD-dependent epimerase/dehydratase domain-containing protein</fullName>
    </recommendedName>
</protein>
<dbReference type="SUPFAM" id="SSF51735">
    <property type="entry name" value="NAD(P)-binding Rossmann-fold domains"/>
    <property type="match status" value="1"/>
</dbReference>
<organism evidence="3">
    <name type="scientific">marine metagenome</name>
    <dbReference type="NCBI Taxonomy" id="408172"/>
    <lineage>
        <taxon>unclassified sequences</taxon>
        <taxon>metagenomes</taxon>
        <taxon>ecological metagenomes</taxon>
    </lineage>
</organism>
<dbReference type="Pfam" id="PF01370">
    <property type="entry name" value="Epimerase"/>
    <property type="match status" value="1"/>
</dbReference>
<sequence length="152" mass="17047">MNATFINQIKKVYSKKRILVTGASGYLSTNLVYALKDVDCTVVRLSRQGTLPSIKGQAKFINYQGDIVCRKTWERALEEVDIIYHMAGQTSVYMADERPLDDMGVNVKSMLLLLEVCREKKTKPIVVFSGTSTEVGVPKKNPVNETFLDQPV</sequence>
<proteinExistence type="inferred from homology"/>
<dbReference type="InterPro" id="IPR001509">
    <property type="entry name" value="Epimerase_deHydtase"/>
</dbReference>
<dbReference type="EMBL" id="UINC01190611">
    <property type="protein sequence ID" value="SVE04858.1"/>
    <property type="molecule type" value="Genomic_DNA"/>
</dbReference>
<evidence type="ECO:0000313" key="3">
    <source>
        <dbReference type="EMBL" id="SVE04858.1"/>
    </source>
</evidence>
<dbReference type="InterPro" id="IPR036291">
    <property type="entry name" value="NAD(P)-bd_dom_sf"/>
</dbReference>
<feature type="domain" description="NAD-dependent epimerase/dehydratase" evidence="2">
    <location>
        <begin position="18"/>
        <end position="151"/>
    </location>
</feature>
<dbReference type="PANTHER" id="PTHR43000">
    <property type="entry name" value="DTDP-D-GLUCOSE 4,6-DEHYDRATASE-RELATED"/>
    <property type="match status" value="1"/>
</dbReference>
<evidence type="ECO:0000256" key="1">
    <source>
        <dbReference type="ARBA" id="ARBA00007637"/>
    </source>
</evidence>